<sequence length="100" mass="11378">MSSLSKFLVESLGWTIRTETCSEGAHPWNPKCYGALFDLVRGGWWFCLKTYISVYSASFLLGKGVPSVADLTNVLFDSFRSTLFLLSNMVAFLWFICKFR</sequence>
<proteinExistence type="predicted"/>
<reference evidence="2 3" key="1">
    <citation type="submission" date="2024-08" db="EMBL/GenBank/DDBJ databases">
        <title>Gnathostoma spinigerum genome.</title>
        <authorList>
            <person name="Gonzalez-Bertolin B."/>
            <person name="Monzon S."/>
            <person name="Zaballos A."/>
            <person name="Jimenez P."/>
            <person name="Dekumyoy P."/>
            <person name="Varona S."/>
            <person name="Cuesta I."/>
            <person name="Sumanam S."/>
            <person name="Adisakwattana P."/>
            <person name="Gasser R.B."/>
            <person name="Hernandez-Gonzalez A."/>
            <person name="Young N.D."/>
            <person name="Perteguer M.J."/>
        </authorList>
    </citation>
    <scope>NUCLEOTIDE SEQUENCE [LARGE SCALE GENOMIC DNA]</scope>
    <source>
        <strain evidence="2">AL3</strain>
        <tissue evidence="2">Liver</tissue>
    </source>
</reference>
<evidence type="ECO:0000313" key="3">
    <source>
        <dbReference type="Proteomes" id="UP001608902"/>
    </source>
</evidence>
<feature type="domain" description="Transmembrane protein 135 N-terminal" evidence="1">
    <location>
        <begin position="20"/>
        <end position="98"/>
    </location>
</feature>
<dbReference type="EMBL" id="JBGFUD010022761">
    <property type="protein sequence ID" value="MFH4984881.1"/>
    <property type="molecule type" value="Genomic_DNA"/>
</dbReference>
<evidence type="ECO:0000313" key="2">
    <source>
        <dbReference type="EMBL" id="MFH4984881.1"/>
    </source>
</evidence>
<name>A0ABD6F381_9BILA</name>
<gene>
    <name evidence="2" type="ORF">AB6A40_011590</name>
</gene>
<dbReference type="Proteomes" id="UP001608902">
    <property type="component" value="Unassembled WGS sequence"/>
</dbReference>
<dbReference type="AlphaFoldDB" id="A0ABD6F381"/>
<organism evidence="2 3">
    <name type="scientific">Gnathostoma spinigerum</name>
    <dbReference type="NCBI Taxonomy" id="75299"/>
    <lineage>
        <taxon>Eukaryota</taxon>
        <taxon>Metazoa</taxon>
        <taxon>Ecdysozoa</taxon>
        <taxon>Nematoda</taxon>
        <taxon>Chromadorea</taxon>
        <taxon>Rhabditida</taxon>
        <taxon>Spirurina</taxon>
        <taxon>Gnathostomatomorpha</taxon>
        <taxon>Gnathostomatoidea</taxon>
        <taxon>Gnathostomatidae</taxon>
        <taxon>Gnathostoma</taxon>
    </lineage>
</organism>
<protein>
    <recommendedName>
        <fullName evidence="1">Transmembrane protein 135 N-terminal domain-containing protein</fullName>
    </recommendedName>
</protein>
<comment type="caution">
    <text evidence="2">The sequence shown here is derived from an EMBL/GenBank/DDBJ whole genome shotgun (WGS) entry which is preliminary data.</text>
</comment>
<dbReference type="Pfam" id="PF15982">
    <property type="entry name" value="TMEM135_C_rich"/>
    <property type="match status" value="1"/>
</dbReference>
<evidence type="ECO:0000259" key="1">
    <source>
        <dbReference type="Pfam" id="PF15982"/>
    </source>
</evidence>
<keyword evidence="3" id="KW-1185">Reference proteome</keyword>
<accession>A0ABD6F381</accession>
<dbReference type="InterPro" id="IPR031926">
    <property type="entry name" value="TMEM135_N"/>
</dbReference>